<keyword evidence="2" id="KW-1185">Reference proteome</keyword>
<dbReference type="OrthoDB" id="8454961at2"/>
<dbReference type="KEGG" id="rht:NT26_1430"/>
<gene>
    <name evidence="1" type="ORF">NT26_1430</name>
</gene>
<reference evidence="1 2" key="1">
    <citation type="journal article" date="2013" name="Genome Biol. Evol.">
        <title>Life in an arsenic-containing gold mine: genome and physiology of the autotrophic arsenite-oxidizing bacterium rhizobium sp. NT-26.</title>
        <authorList>
            <person name="Andres J."/>
            <person name="Arsene-Ploetze F."/>
            <person name="Barbe V."/>
            <person name="Brochier-Armanet C."/>
            <person name="Cleiss-Arnold J."/>
            <person name="Coppee J.Y."/>
            <person name="Dillies M.A."/>
            <person name="Geist"/>
            <person name="L"/>
            <person name="Joublin A."/>
            <person name="Koechler S."/>
            <person name="Lassalle F."/>
            <person name="Marchal M."/>
            <person name="Medigue C."/>
            <person name="Muller D."/>
            <person name="Nesme X."/>
            <person name="Plewniak F."/>
            <person name="Proux C."/>
            <person name="Ramirez-Bahena M.H."/>
            <person name="Schenowitz C."/>
            <person name="Sismeiro O."/>
            <person name="Vallenet D."/>
            <person name="Santini J.M."/>
            <person name="Bertin P.N."/>
        </authorList>
    </citation>
    <scope>NUCLEOTIDE SEQUENCE [LARGE SCALE GENOMIC DNA]</scope>
    <source>
        <strain evidence="1 2">NT-26</strain>
    </source>
</reference>
<dbReference type="Proteomes" id="UP000010792">
    <property type="component" value="Chromosome"/>
</dbReference>
<name>L0NE68_9HYPH</name>
<dbReference type="STRING" id="1125847.NT26_1430"/>
<evidence type="ECO:0000313" key="2">
    <source>
        <dbReference type="Proteomes" id="UP000010792"/>
    </source>
</evidence>
<dbReference type="NCBIfam" id="NF047331">
    <property type="entry name" value="phage_HTJ"/>
    <property type="match status" value="1"/>
</dbReference>
<dbReference type="RefSeq" id="WP_052638045.1">
    <property type="nucleotide sequence ID" value="NZ_FO082820.1"/>
</dbReference>
<proteinExistence type="predicted"/>
<sequence>MAEIVIETLTLEEKVSLLKDLKEAYFSGASRVRFRERDVTYRSAVEMKKIIDQLEGSIVIRPKRRVILTTFGGGYR</sequence>
<organism evidence="1 2">
    <name type="scientific">Pseudorhizobium banfieldiae</name>
    <dbReference type="NCBI Taxonomy" id="1125847"/>
    <lineage>
        <taxon>Bacteria</taxon>
        <taxon>Pseudomonadati</taxon>
        <taxon>Pseudomonadota</taxon>
        <taxon>Alphaproteobacteria</taxon>
        <taxon>Hyphomicrobiales</taxon>
        <taxon>Rhizobiaceae</taxon>
        <taxon>Rhizobium/Agrobacterium group</taxon>
        <taxon>Pseudorhizobium</taxon>
    </lineage>
</organism>
<dbReference type="AlphaFoldDB" id="L0NE68"/>
<evidence type="ECO:0000313" key="1">
    <source>
        <dbReference type="EMBL" id="CCF19154.1"/>
    </source>
</evidence>
<protein>
    <submittedName>
        <fullName evidence="1">Uncharacterized protein</fullName>
    </submittedName>
</protein>
<dbReference type="EMBL" id="FO082820">
    <property type="protein sequence ID" value="CCF19154.1"/>
    <property type="molecule type" value="Genomic_DNA"/>
</dbReference>
<accession>L0NE68</accession>